<dbReference type="EMBL" id="CR940348">
    <property type="protein sequence ID" value="CAI74518.1"/>
    <property type="molecule type" value="Genomic_DNA"/>
</dbReference>
<keyword evidence="6 7" id="KW-0472">Membrane</keyword>
<organism evidence="8 9">
    <name type="scientific">Theileria annulata</name>
    <dbReference type="NCBI Taxonomy" id="5874"/>
    <lineage>
        <taxon>Eukaryota</taxon>
        <taxon>Sar</taxon>
        <taxon>Alveolata</taxon>
        <taxon>Apicomplexa</taxon>
        <taxon>Aconoidasida</taxon>
        <taxon>Piroplasmida</taxon>
        <taxon>Theileriidae</taxon>
        <taxon>Theileria</taxon>
    </lineage>
</organism>
<dbReference type="FunCoup" id="Q4UEH1">
    <property type="interactions" value="124"/>
</dbReference>
<dbReference type="GO" id="GO:0031201">
    <property type="term" value="C:SNARE complex"/>
    <property type="evidence" value="ECO:0007669"/>
    <property type="project" value="TreeGrafter"/>
</dbReference>
<feature type="transmembrane region" description="Helical" evidence="7">
    <location>
        <begin position="130"/>
        <end position="152"/>
    </location>
</feature>
<dbReference type="PANTHER" id="PTHR21230">
    <property type="entry name" value="VESICLE TRANSPORT V-SNARE PROTEIN VTI1-RELATED"/>
    <property type="match status" value="1"/>
</dbReference>
<evidence type="ECO:0000256" key="6">
    <source>
        <dbReference type="ARBA" id="ARBA00023136"/>
    </source>
</evidence>
<dbReference type="GO" id="GO:0031902">
    <property type="term" value="C:late endosome membrane"/>
    <property type="evidence" value="ECO:0007669"/>
    <property type="project" value="TreeGrafter"/>
</dbReference>
<dbReference type="OrthoDB" id="430637at2759"/>
<keyword evidence="9" id="KW-1185">Reference proteome</keyword>
<dbReference type="GO" id="GO:0005484">
    <property type="term" value="F:SNAP receptor activity"/>
    <property type="evidence" value="ECO:0007669"/>
    <property type="project" value="TreeGrafter"/>
</dbReference>
<dbReference type="Proteomes" id="UP000001950">
    <property type="component" value="Chromosome 2"/>
</dbReference>
<dbReference type="STRING" id="5874.Q4UEH1"/>
<evidence type="ECO:0000256" key="4">
    <source>
        <dbReference type="ARBA" id="ARBA00022927"/>
    </source>
</evidence>
<reference evidence="8 9" key="1">
    <citation type="journal article" date="2005" name="Science">
        <title>Genome of the host-cell transforming parasite Theileria annulata compared with T. parva.</title>
        <authorList>
            <person name="Pain A."/>
            <person name="Renauld H."/>
            <person name="Berriman M."/>
            <person name="Murphy L."/>
            <person name="Yeats C.A."/>
            <person name="Weir W."/>
            <person name="Kerhornou A."/>
            <person name="Aslett M."/>
            <person name="Bishop R."/>
            <person name="Bouchier C."/>
            <person name="Cochet M."/>
            <person name="Coulson R.M.R."/>
            <person name="Cronin A."/>
            <person name="de Villiers E.P."/>
            <person name="Fraser A."/>
            <person name="Fosker N."/>
            <person name="Gardner M."/>
            <person name="Goble A."/>
            <person name="Griffiths-Jones S."/>
            <person name="Harris D.E."/>
            <person name="Katzer F."/>
            <person name="Larke N."/>
            <person name="Lord A."/>
            <person name="Maser P."/>
            <person name="McKellar S."/>
            <person name="Mooney P."/>
            <person name="Morton F."/>
            <person name="Nene V."/>
            <person name="O'Neil S."/>
            <person name="Price C."/>
            <person name="Quail M.A."/>
            <person name="Rabbinowitsch E."/>
            <person name="Rawlings N.D."/>
            <person name="Rutter S."/>
            <person name="Saunders D."/>
            <person name="Seeger K."/>
            <person name="Shah T."/>
            <person name="Squares R."/>
            <person name="Squares S."/>
            <person name="Tivey A."/>
            <person name="Walker A.R."/>
            <person name="Woodward J."/>
            <person name="Dobbelaere D.A.E."/>
            <person name="Langsley G."/>
            <person name="Rajandream M.A."/>
            <person name="McKeever D."/>
            <person name="Shiels B."/>
            <person name="Tait A."/>
            <person name="Barrell B.G."/>
            <person name="Hall N."/>
        </authorList>
    </citation>
    <scope>NUCLEOTIDE SEQUENCE [LARGE SCALE GENOMIC DNA]</scope>
    <source>
        <strain evidence="9">Ankara</strain>
    </source>
</reference>
<dbReference type="GO" id="GO:0005789">
    <property type="term" value="C:endoplasmic reticulum membrane"/>
    <property type="evidence" value="ECO:0007669"/>
    <property type="project" value="TreeGrafter"/>
</dbReference>
<dbReference type="GO" id="GO:0000149">
    <property type="term" value="F:SNARE binding"/>
    <property type="evidence" value="ECO:0007669"/>
    <property type="project" value="TreeGrafter"/>
</dbReference>
<evidence type="ECO:0000256" key="2">
    <source>
        <dbReference type="ARBA" id="ARBA00022448"/>
    </source>
</evidence>
<keyword evidence="4" id="KW-0653">Protein transport</keyword>
<name>Q4UEH1_THEAN</name>
<dbReference type="GeneID" id="3861556"/>
<dbReference type="GO" id="GO:0006906">
    <property type="term" value="P:vesicle fusion"/>
    <property type="evidence" value="ECO:0007669"/>
    <property type="project" value="TreeGrafter"/>
</dbReference>
<keyword evidence="2" id="KW-0813">Transport</keyword>
<dbReference type="PANTHER" id="PTHR21230:SF26">
    <property type="entry name" value="VESICLE TRANSPORT THROUGH INTERACTION WITH T-SNARES HOMOLOG 1A"/>
    <property type="match status" value="1"/>
</dbReference>
<dbReference type="OMA" id="WYINAER"/>
<dbReference type="Gene3D" id="1.20.5.110">
    <property type="match status" value="1"/>
</dbReference>
<dbReference type="AlphaFoldDB" id="Q4UEH1"/>
<dbReference type="GO" id="GO:0012507">
    <property type="term" value="C:ER to Golgi transport vesicle membrane"/>
    <property type="evidence" value="ECO:0007669"/>
    <property type="project" value="TreeGrafter"/>
</dbReference>
<sequence length="154" mass="18047">MIYQYTTYITYLTCSLSQNNYSFNPPLMLNYIMNNVNDWYINAERDEEYGDRTHLLQQSRALDESLSNLAQSRSVLNDTNELGANVMSKLLNQRDSIVRTKQLISETQNIQHETRDIITSIGRSEFYTRVLMYLTVVMLVLAIIFIIIYKVLKK</sequence>
<accession>Q4UEH1</accession>
<evidence type="ECO:0000256" key="3">
    <source>
        <dbReference type="ARBA" id="ARBA00022692"/>
    </source>
</evidence>
<dbReference type="eggNOG" id="ENOG502QXG9">
    <property type="taxonomic scope" value="Eukaryota"/>
</dbReference>
<evidence type="ECO:0000256" key="1">
    <source>
        <dbReference type="ARBA" id="ARBA00004211"/>
    </source>
</evidence>
<dbReference type="VEuPathDB" id="PiroplasmaDB:TA13335"/>
<keyword evidence="3 7" id="KW-0812">Transmembrane</keyword>
<proteinExistence type="predicted"/>
<comment type="subcellular location">
    <subcellularLocation>
        <location evidence="1">Membrane</location>
        <topology evidence="1">Single-pass type IV membrane protein</topology>
    </subcellularLocation>
</comment>
<evidence type="ECO:0000256" key="7">
    <source>
        <dbReference type="SAM" id="Phobius"/>
    </source>
</evidence>
<evidence type="ECO:0000313" key="8">
    <source>
        <dbReference type="EMBL" id="CAI74518.1"/>
    </source>
</evidence>
<evidence type="ECO:0000313" key="9">
    <source>
        <dbReference type="Proteomes" id="UP000001950"/>
    </source>
</evidence>
<dbReference type="KEGG" id="tan:TA13335"/>
<dbReference type="GO" id="GO:0015031">
    <property type="term" value="P:protein transport"/>
    <property type="evidence" value="ECO:0007669"/>
    <property type="project" value="UniProtKB-KW"/>
</dbReference>
<evidence type="ECO:0000256" key="5">
    <source>
        <dbReference type="ARBA" id="ARBA00022989"/>
    </source>
</evidence>
<dbReference type="InParanoid" id="Q4UEH1"/>
<dbReference type="RefSeq" id="XP_952250.1">
    <property type="nucleotide sequence ID" value="XM_947157.1"/>
</dbReference>
<dbReference type="SUPFAM" id="SSF58038">
    <property type="entry name" value="SNARE fusion complex"/>
    <property type="match status" value="1"/>
</dbReference>
<protein>
    <submittedName>
        <fullName evidence="8">(SNARE-interacting) vesicle transport protein, putative</fullName>
    </submittedName>
</protein>
<gene>
    <name evidence="8" type="ORF">TA13335</name>
</gene>
<keyword evidence="5 7" id="KW-1133">Transmembrane helix</keyword>
<dbReference type="GO" id="GO:0005794">
    <property type="term" value="C:Golgi apparatus"/>
    <property type="evidence" value="ECO:0007669"/>
    <property type="project" value="TreeGrafter"/>
</dbReference>